<feature type="region of interest" description="Disordered" evidence="8">
    <location>
        <begin position="1034"/>
        <end position="1072"/>
    </location>
</feature>
<dbReference type="Pfam" id="PF22600">
    <property type="entry name" value="MTPAP-like_central"/>
    <property type="match status" value="1"/>
</dbReference>
<dbReference type="RefSeq" id="XP_062738039.1">
    <property type="nucleotide sequence ID" value="XM_062874841.1"/>
</dbReference>
<feature type="compositionally biased region" description="Polar residues" evidence="8">
    <location>
        <begin position="1199"/>
        <end position="1219"/>
    </location>
</feature>
<name>A0ABR0FZZ8_9PEZI</name>
<dbReference type="Gene3D" id="1.10.1410.10">
    <property type="match status" value="1"/>
</dbReference>
<comment type="caution">
    <text evidence="11">The sequence shown here is derived from an EMBL/GenBank/DDBJ whole genome shotgun (WGS) entry which is preliminary data.</text>
</comment>
<feature type="region of interest" description="Disordered" evidence="8">
    <location>
        <begin position="723"/>
        <end position="750"/>
    </location>
</feature>
<evidence type="ECO:0000256" key="3">
    <source>
        <dbReference type="ARBA" id="ARBA00008593"/>
    </source>
</evidence>
<feature type="compositionally biased region" description="Polar residues" evidence="8">
    <location>
        <begin position="1231"/>
        <end position="1243"/>
    </location>
</feature>
<protein>
    <recommendedName>
        <fullName evidence="4">polynucleotide adenylyltransferase</fullName>
        <ecNumber evidence="4">2.7.7.19</ecNumber>
    </recommendedName>
</protein>
<feature type="domain" description="Poly(A) RNA polymerase mitochondrial-like central palm" evidence="10">
    <location>
        <begin position="279"/>
        <end position="410"/>
    </location>
</feature>
<keyword evidence="12" id="KW-1185">Reference proteome</keyword>
<evidence type="ECO:0000259" key="10">
    <source>
        <dbReference type="Pfam" id="PF22600"/>
    </source>
</evidence>
<evidence type="ECO:0000256" key="7">
    <source>
        <dbReference type="ARBA" id="ARBA00022842"/>
    </source>
</evidence>
<dbReference type="PANTHER" id="PTHR12271:SF113">
    <property type="entry name" value="POLY(A) RNA POLYMERASE CID11"/>
    <property type="match status" value="1"/>
</dbReference>
<feature type="compositionally biased region" description="Polar residues" evidence="8">
    <location>
        <begin position="203"/>
        <end position="224"/>
    </location>
</feature>
<dbReference type="PANTHER" id="PTHR12271">
    <property type="entry name" value="POLY A POLYMERASE CID PAP -RELATED"/>
    <property type="match status" value="1"/>
</dbReference>
<comment type="cofactor">
    <cofactor evidence="2">
        <name>Mg(2+)</name>
        <dbReference type="ChEBI" id="CHEBI:18420"/>
    </cofactor>
</comment>
<dbReference type="InterPro" id="IPR054708">
    <property type="entry name" value="MTPAP-like_central"/>
</dbReference>
<feature type="region of interest" description="Disordered" evidence="8">
    <location>
        <begin position="1134"/>
        <end position="1253"/>
    </location>
</feature>
<feature type="region of interest" description="Disordered" evidence="8">
    <location>
        <begin position="72"/>
        <end position="242"/>
    </location>
</feature>
<proteinExistence type="inferred from homology"/>
<feature type="compositionally biased region" description="Low complexity" evidence="8">
    <location>
        <begin position="616"/>
        <end position="656"/>
    </location>
</feature>
<feature type="compositionally biased region" description="Basic and acidic residues" evidence="8">
    <location>
        <begin position="1179"/>
        <end position="1198"/>
    </location>
</feature>
<organism evidence="11 12">
    <name type="scientific">Podospora bellae-mahoneyi</name>
    <dbReference type="NCBI Taxonomy" id="2093777"/>
    <lineage>
        <taxon>Eukaryota</taxon>
        <taxon>Fungi</taxon>
        <taxon>Dikarya</taxon>
        <taxon>Ascomycota</taxon>
        <taxon>Pezizomycotina</taxon>
        <taxon>Sordariomycetes</taxon>
        <taxon>Sordariomycetidae</taxon>
        <taxon>Sordariales</taxon>
        <taxon>Podosporaceae</taxon>
        <taxon>Podospora</taxon>
    </lineage>
</organism>
<comment type="similarity">
    <text evidence="3">Belongs to the DNA polymerase type-B-like family.</text>
</comment>
<evidence type="ECO:0000256" key="8">
    <source>
        <dbReference type="SAM" id="MobiDB-lite"/>
    </source>
</evidence>
<dbReference type="SUPFAM" id="SSF81631">
    <property type="entry name" value="PAP/OAS1 substrate-binding domain"/>
    <property type="match status" value="1"/>
</dbReference>
<dbReference type="EC" id="2.7.7.19" evidence="4"/>
<feature type="compositionally biased region" description="Polar residues" evidence="8">
    <location>
        <begin position="170"/>
        <end position="190"/>
    </location>
</feature>
<feature type="region of interest" description="Disordered" evidence="8">
    <location>
        <begin position="918"/>
        <end position="953"/>
    </location>
</feature>
<feature type="region of interest" description="Disordered" evidence="8">
    <location>
        <begin position="600"/>
        <end position="657"/>
    </location>
</feature>
<dbReference type="EMBL" id="JAFFGZ010000001">
    <property type="protein sequence ID" value="KAK4649064.1"/>
    <property type="molecule type" value="Genomic_DNA"/>
</dbReference>
<sequence length="1253" mass="138123">MDGQPTAAETKHLYQIHPWPGVGPNLTTPRLNTAATPEYSPYYADILPILSQQQAYQGKLLQYNRLLSSGRGGGGGGGLQAPPLPTVLSSPSTKTTTRSRSSSKVSNKDNTHIKTGAQTGHGSRPAKPSDNADRALITSGKDQTSKMPVKKPSEQPTSNGVPVRPPPPATASQNGTAHPAQSSSVPSTPHQHARKFSFESREPSPNATQNHSPRSAYSETNGNVPSLRPLPPRLGGCRFETAIPHSRRRMPYNLGTDRLEKGDLERIPTRLSEENEKSLETEMNDLFRVLLPTQEVETKRQKLVNKLEKLFNDEWPGHDIKVHLFGSSGNLLCSDDSDVDICITTPWKGLEHVCLIADLLDRHGMQDVVCISAAKVPIVKIWDPELKLACDMNVNNTLALENTRMVRTYVSIDERVRPLAMIIKHWTRRRIINDAAFGGTLSSYTWICMIIAFLQLRDPPVLPALHQRQKEKLLKSDGTRSEFADDVPKLTGFGAKNKESLAALLFQFFRFYAYEFDYDKFALSIRVGKLLTKTEKKWHIGTNNTLCIEEPFNIIRNLGNTADDTSFRGLHLELRRAFDLLAEGKFAECWEQYVYPKEEERRWEKPSAPPRPVLLRSASQQQSRPQQRNNFNNRSQRNNYQRNGNQGNRRGSNHQGYEQSMPFAQAGMPTTMNPQELVWYQAQNPQIGVPQELLQTSLNALAQHDQNLRFQLYTHAQQINQQQALAHAQRMQGGSGSDRSRTNSFDNPPLTAPIRPDLMYGYGFPMQPPAYFHPGFTTYPSSPASQTSAATTSNGMPEFRRNLRETGVSSGGALRSQSQPASRGSITVQQAMSAAAAYTASQAQNGMSSIPPRQVNGVPVSNYTPDELSETDYEEPKVVADAPEDDGARYAGHYPNGHASPNRKVNGFPSGTPVFNTLNQSSQGRRRLSTDQGPQAVLDRRMKRTSRSPSPLGHARTISAGMSAPLPSAPFAQTNGQLSAKPLVVNGSVPKLAQASTSNRSPLGVETTTTENIHHSNPLYIQQGTSANNSWNDQSVSYSTTSSEPVSLTVPDRPVIVNGSTANRSPSSTMNHHDASFQQRVTMAAVPTHLYYPHMGYDPNNILGLARLNNRQLAPLDLATNEYSVAQDMPHLSPVYEHRTPSPTVLRSFGPPVVAQSPRGHRDVRSGTQKTPPTGPSAKQHDSSNRSPVLEHRAHGSSRESGNPRSAKSPSDSFNSWQKSKPRRKGLSDLKNGTNGVAQSEQLPKNEADRKGG</sequence>
<evidence type="ECO:0000313" key="11">
    <source>
        <dbReference type="EMBL" id="KAK4649064.1"/>
    </source>
</evidence>
<dbReference type="GeneID" id="87894323"/>
<evidence type="ECO:0000313" key="12">
    <source>
        <dbReference type="Proteomes" id="UP001322138"/>
    </source>
</evidence>
<reference evidence="11 12" key="1">
    <citation type="journal article" date="2023" name="bioRxiv">
        <title>High-quality genome assemblies of four members of thePodospora anserinaspecies complex.</title>
        <authorList>
            <person name="Ament-Velasquez S.L."/>
            <person name="Vogan A.A."/>
            <person name="Wallerman O."/>
            <person name="Hartmann F."/>
            <person name="Gautier V."/>
            <person name="Silar P."/>
            <person name="Giraud T."/>
            <person name="Johannesson H."/>
        </authorList>
    </citation>
    <scope>NUCLEOTIDE SEQUENCE [LARGE SCALE GENOMIC DNA]</scope>
    <source>
        <strain evidence="11 12">CBS 112042</strain>
    </source>
</reference>
<evidence type="ECO:0000256" key="2">
    <source>
        <dbReference type="ARBA" id="ARBA00001946"/>
    </source>
</evidence>
<evidence type="ECO:0000256" key="4">
    <source>
        <dbReference type="ARBA" id="ARBA00012388"/>
    </source>
</evidence>
<dbReference type="CDD" id="cd05402">
    <property type="entry name" value="NT_PAP_TUTase"/>
    <property type="match status" value="1"/>
</dbReference>
<accession>A0ABR0FZZ8</accession>
<evidence type="ECO:0000256" key="1">
    <source>
        <dbReference type="ARBA" id="ARBA00001936"/>
    </source>
</evidence>
<gene>
    <name evidence="11" type="ORF">QC761_115710</name>
</gene>
<keyword evidence="5" id="KW-0808">Transferase</keyword>
<evidence type="ECO:0000256" key="6">
    <source>
        <dbReference type="ARBA" id="ARBA00022723"/>
    </source>
</evidence>
<keyword evidence="7" id="KW-0460">Magnesium</keyword>
<feature type="compositionally biased region" description="Polar residues" evidence="8">
    <location>
        <begin position="1034"/>
        <end position="1046"/>
    </location>
</feature>
<dbReference type="Pfam" id="PF03828">
    <property type="entry name" value="PAP_assoc"/>
    <property type="match status" value="1"/>
</dbReference>
<feature type="compositionally biased region" description="Basic and acidic residues" evidence="8">
    <location>
        <begin position="1244"/>
        <end position="1253"/>
    </location>
</feature>
<comment type="cofactor">
    <cofactor evidence="1">
        <name>Mn(2+)</name>
        <dbReference type="ChEBI" id="CHEBI:29035"/>
    </cofactor>
</comment>
<keyword evidence="6" id="KW-0479">Metal-binding</keyword>
<feature type="compositionally biased region" description="Polar residues" evidence="8">
    <location>
        <begin position="1058"/>
        <end position="1072"/>
    </location>
</feature>
<evidence type="ECO:0000256" key="5">
    <source>
        <dbReference type="ARBA" id="ARBA00022679"/>
    </source>
</evidence>
<feature type="compositionally biased region" description="Low complexity" evidence="8">
    <location>
        <begin position="86"/>
        <end position="105"/>
    </location>
</feature>
<dbReference type="Proteomes" id="UP001322138">
    <property type="component" value="Unassembled WGS sequence"/>
</dbReference>
<evidence type="ECO:0000259" key="9">
    <source>
        <dbReference type="Pfam" id="PF03828"/>
    </source>
</evidence>
<feature type="domain" description="PAP-associated" evidence="9">
    <location>
        <begin position="500"/>
        <end position="554"/>
    </location>
</feature>
<dbReference type="InterPro" id="IPR043519">
    <property type="entry name" value="NT_sf"/>
</dbReference>
<dbReference type="InterPro" id="IPR002058">
    <property type="entry name" value="PAP_assoc"/>
</dbReference>
<dbReference type="SUPFAM" id="SSF81301">
    <property type="entry name" value="Nucleotidyltransferase"/>
    <property type="match status" value="1"/>
</dbReference>
<dbReference type="Gene3D" id="3.30.460.10">
    <property type="entry name" value="Beta Polymerase, domain 2"/>
    <property type="match status" value="1"/>
</dbReference>